<proteinExistence type="predicted"/>
<accession>A0ABT0X3L4</accession>
<dbReference type="EMBL" id="JAMQGM010000016">
    <property type="protein sequence ID" value="MCM2577126.1"/>
    <property type="molecule type" value="Genomic_DNA"/>
</dbReference>
<evidence type="ECO:0008006" key="5">
    <source>
        <dbReference type="Google" id="ProtNLM"/>
    </source>
</evidence>
<feature type="signal peptide" evidence="2">
    <location>
        <begin position="1"/>
        <end position="24"/>
    </location>
</feature>
<organism evidence="3 4">
    <name type="scientific">Streptomyces meridianus</name>
    <dbReference type="NCBI Taxonomy" id="2938945"/>
    <lineage>
        <taxon>Bacteria</taxon>
        <taxon>Bacillati</taxon>
        <taxon>Actinomycetota</taxon>
        <taxon>Actinomycetes</taxon>
        <taxon>Kitasatosporales</taxon>
        <taxon>Streptomycetaceae</taxon>
        <taxon>Streptomyces</taxon>
    </lineage>
</organism>
<feature type="chain" id="PRO_5046702562" description="Secreted protein" evidence="2">
    <location>
        <begin position="25"/>
        <end position="172"/>
    </location>
</feature>
<keyword evidence="4" id="KW-1185">Reference proteome</keyword>
<dbReference type="Proteomes" id="UP001167160">
    <property type="component" value="Unassembled WGS sequence"/>
</dbReference>
<gene>
    <name evidence="3" type="ORF">M1E25_07140</name>
</gene>
<keyword evidence="2" id="KW-0732">Signal</keyword>
<protein>
    <recommendedName>
        <fullName evidence="5">Secreted protein</fullName>
    </recommendedName>
</protein>
<evidence type="ECO:0000313" key="3">
    <source>
        <dbReference type="EMBL" id="MCM2577126.1"/>
    </source>
</evidence>
<feature type="compositionally biased region" description="Basic and acidic residues" evidence="1">
    <location>
        <begin position="26"/>
        <end position="38"/>
    </location>
</feature>
<sequence>MNWGCAAALGLSLLALVISIKALADAKRPRTLPEKSSESQRPGAPEAAETEAVTAAAEGARPAAGGETGPADGDPAQEGVELDVQHVENDLYRLRNNGSVPAVNIVFDEERLPAVFLVRAAGEVSLQRDETIDFVMAGSVDKPLEQELLASWDGQQTPVALQVPVKASAARP</sequence>
<evidence type="ECO:0000313" key="4">
    <source>
        <dbReference type="Proteomes" id="UP001167160"/>
    </source>
</evidence>
<evidence type="ECO:0000256" key="2">
    <source>
        <dbReference type="SAM" id="SignalP"/>
    </source>
</evidence>
<name>A0ABT0X3L4_9ACTN</name>
<dbReference type="RefSeq" id="WP_251411410.1">
    <property type="nucleotide sequence ID" value="NZ_JAMQGM010000016.1"/>
</dbReference>
<feature type="compositionally biased region" description="Low complexity" evidence="1">
    <location>
        <begin position="42"/>
        <end position="71"/>
    </location>
</feature>
<comment type="caution">
    <text evidence="3">The sequence shown here is derived from an EMBL/GenBank/DDBJ whole genome shotgun (WGS) entry which is preliminary data.</text>
</comment>
<reference evidence="3" key="1">
    <citation type="journal article" date="2023" name="Int. J. Syst. Evol. Microbiol.">
        <title>Streptomyces meridianus sp. nov. isolated from brackish water of the Tagus estuary in Alcochete, Portugal.</title>
        <authorList>
            <person name="Santos J.D.N."/>
            <person name="Klimek D."/>
            <person name="Calusinska M."/>
            <person name="Lobo Da Cunha A."/>
            <person name="Catita J."/>
            <person name="Goncalves H."/>
            <person name="Gonzalez I."/>
            <person name="Reyes F."/>
            <person name="Lage O.M."/>
        </authorList>
    </citation>
    <scope>NUCLEOTIDE SEQUENCE</scope>
    <source>
        <strain evidence="3">MTZ3.1</strain>
    </source>
</reference>
<feature type="region of interest" description="Disordered" evidence="1">
    <location>
        <begin position="26"/>
        <end position="80"/>
    </location>
</feature>
<evidence type="ECO:0000256" key="1">
    <source>
        <dbReference type="SAM" id="MobiDB-lite"/>
    </source>
</evidence>